<reference evidence="4" key="1">
    <citation type="journal article" date="2019" name="Int. J. Syst. Evol. Microbiol.">
        <title>The Global Catalogue of Microorganisms (GCM) 10K type strain sequencing project: providing services to taxonomists for standard genome sequencing and annotation.</title>
        <authorList>
            <consortium name="The Broad Institute Genomics Platform"/>
            <consortium name="The Broad Institute Genome Sequencing Center for Infectious Disease"/>
            <person name="Wu L."/>
            <person name="Ma J."/>
        </authorList>
    </citation>
    <scope>NUCLEOTIDE SEQUENCE [LARGE SCALE GENOMIC DNA]</scope>
    <source>
        <strain evidence="4">CCM 7855</strain>
    </source>
</reference>
<dbReference type="Gene3D" id="3.40.50.1820">
    <property type="entry name" value="alpha/beta hydrolase"/>
    <property type="match status" value="1"/>
</dbReference>
<name>A0ABQ1VAJ9_9NOCA</name>
<dbReference type="PANTHER" id="PTHR48081">
    <property type="entry name" value="AB HYDROLASE SUPERFAMILY PROTEIN C4A8.06C"/>
    <property type="match status" value="1"/>
</dbReference>
<comment type="caution">
    <text evidence="3">The sequence shown here is derived from an EMBL/GenBank/DDBJ whole genome shotgun (WGS) entry which is preliminary data.</text>
</comment>
<keyword evidence="1" id="KW-0378">Hydrolase</keyword>
<feature type="domain" description="Alpha/beta hydrolase fold-3" evidence="2">
    <location>
        <begin position="69"/>
        <end position="267"/>
    </location>
</feature>
<evidence type="ECO:0000313" key="3">
    <source>
        <dbReference type="EMBL" id="GGF43574.1"/>
    </source>
</evidence>
<gene>
    <name evidence="3" type="ORF">GCM10007298_44090</name>
</gene>
<sequence length="292" mass="31851">MRLVAGVMRLTRKLQMSTPARAQRRIHGPKGSAEPTAAIRSRHTVTHYRESNFDVHRIVPKDGRWSRSVLYLHGGAYISEIAPQHYGFISRLVDAGVRVDVPIYGLAPQHTAVQAYDLVGSVYRRLLTDADPSQITLMGDSAGAGLALGFVQQLPIPDLPLPAQVVLVSPWLDATLSNPEIAAVEERDPWLSSVGLREAARAWAGDLPLDDPRVSPIRGPLRGLPPIDIWCGTRDLFLPDVLALTRMIVDGGGQARLTQCEGAIHVYPVLPTPEGKVATREIVASIVDPSRR</sequence>
<proteinExistence type="predicted"/>
<dbReference type="InterPro" id="IPR050300">
    <property type="entry name" value="GDXG_lipolytic_enzyme"/>
</dbReference>
<dbReference type="EMBL" id="BMCS01000003">
    <property type="protein sequence ID" value="GGF43574.1"/>
    <property type="molecule type" value="Genomic_DNA"/>
</dbReference>
<accession>A0ABQ1VAJ9</accession>
<dbReference type="PANTHER" id="PTHR48081:SF8">
    <property type="entry name" value="ALPHA_BETA HYDROLASE FOLD-3 DOMAIN-CONTAINING PROTEIN-RELATED"/>
    <property type="match status" value="1"/>
</dbReference>
<dbReference type="InterPro" id="IPR029058">
    <property type="entry name" value="AB_hydrolase_fold"/>
</dbReference>
<evidence type="ECO:0000313" key="4">
    <source>
        <dbReference type="Proteomes" id="UP000632454"/>
    </source>
</evidence>
<keyword evidence="4" id="KW-1185">Reference proteome</keyword>
<organism evidence="3 4">
    <name type="scientific">Williamsia phyllosphaerae</name>
    <dbReference type="NCBI Taxonomy" id="885042"/>
    <lineage>
        <taxon>Bacteria</taxon>
        <taxon>Bacillati</taxon>
        <taxon>Actinomycetota</taxon>
        <taxon>Actinomycetes</taxon>
        <taxon>Mycobacteriales</taxon>
        <taxon>Nocardiaceae</taxon>
        <taxon>Williamsia</taxon>
    </lineage>
</organism>
<dbReference type="InterPro" id="IPR013094">
    <property type="entry name" value="AB_hydrolase_3"/>
</dbReference>
<dbReference type="Proteomes" id="UP000632454">
    <property type="component" value="Unassembled WGS sequence"/>
</dbReference>
<dbReference type="SUPFAM" id="SSF53474">
    <property type="entry name" value="alpha/beta-Hydrolases"/>
    <property type="match status" value="1"/>
</dbReference>
<protein>
    <submittedName>
        <fullName evidence="3">Esterase</fullName>
    </submittedName>
</protein>
<evidence type="ECO:0000256" key="1">
    <source>
        <dbReference type="ARBA" id="ARBA00022801"/>
    </source>
</evidence>
<dbReference type="Pfam" id="PF07859">
    <property type="entry name" value="Abhydrolase_3"/>
    <property type="match status" value="1"/>
</dbReference>
<evidence type="ECO:0000259" key="2">
    <source>
        <dbReference type="Pfam" id="PF07859"/>
    </source>
</evidence>